<keyword evidence="2" id="KW-1185">Reference proteome</keyword>
<organism evidence="1 2">
    <name type="scientific">Athelia psychrophila</name>
    <dbReference type="NCBI Taxonomy" id="1759441"/>
    <lineage>
        <taxon>Eukaryota</taxon>
        <taxon>Fungi</taxon>
        <taxon>Dikarya</taxon>
        <taxon>Basidiomycota</taxon>
        <taxon>Agaricomycotina</taxon>
        <taxon>Agaricomycetes</taxon>
        <taxon>Agaricomycetidae</taxon>
        <taxon>Atheliales</taxon>
        <taxon>Atheliaceae</taxon>
        <taxon>Athelia</taxon>
    </lineage>
</organism>
<dbReference type="PANTHER" id="PTHR37471">
    <property type="entry name" value="UNNAMED PRODUCT"/>
    <property type="match status" value="1"/>
</dbReference>
<dbReference type="Proteomes" id="UP000076532">
    <property type="component" value="Unassembled WGS sequence"/>
</dbReference>
<dbReference type="EMBL" id="KV417648">
    <property type="protein sequence ID" value="KZP12353.1"/>
    <property type="molecule type" value="Genomic_DNA"/>
</dbReference>
<name>A0A166B7I6_9AGAM</name>
<accession>A0A166B7I6</accession>
<gene>
    <name evidence="1" type="ORF">FIBSPDRAFT_755001</name>
</gene>
<dbReference type="PANTHER" id="PTHR37471:SF1">
    <property type="entry name" value="AB HYDROLASE-1 DOMAIN-CONTAINING PROTEIN"/>
    <property type="match status" value="1"/>
</dbReference>
<dbReference type="InterPro" id="IPR029058">
    <property type="entry name" value="AB_hydrolase_fold"/>
</dbReference>
<evidence type="ECO:0000313" key="1">
    <source>
        <dbReference type="EMBL" id="KZP12353.1"/>
    </source>
</evidence>
<dbReference type="STRING" id="436010.A0A166B7I6"/>
<dbReference type="Gene3D" id="3.40.50.1820">
    <property type="entry name" value="alpha/beta hydrolase"/>
    <property type="match status" value="1"/>
</dbReference>
<evidence type="ECO:0000313" key="2">
    <source>
        <dbReference type="Proteomes" id="UP000076532"/>
    </source>
</evidence>
<proteinExistence type="predicted"/>
<dbReference type="SUPFAM" id="SSF53474">
    <property type="entry name" value="alpha/beta-Hydrolases"/>
    <property type="match status" value="1"/>
</dbReference>
<evidence type="ECO:0008006" key="3">
    <source>
        <dbReference type="Google" id="ProtNLM"/>
    </source>
</evidence>
<protein>
    <recommendedName>
        <fullName evidence="3">Alpha/beta-hydrolase</fullName>
    </recommendedName>
</protein>
<dbReference type="AlphaFoldDB" id="A0A166B7I6"/>
<dbReference type="OrthoDB" id="6431331at2759"/>
<reference evidence="1 2" key="1">
    <citation type="journal article" date="2016" name="Mol. Biol. Evol.">
        <title>Comparative Genomics of Early-Diverging Mushroom-Forming Fungi Provides Insights into the Origins of Lignocellulose Decay Capabilities.</title>
        <authorList>
            <person name="Nagy L.G."/>
            <person name="Riley R."/>
            <person name="Tritt A."/>
            <person name="Adam C."/>
            <person name="Daum C."/>
            <person name="Floudas D."/>
            <person name="Sun H."/>
            <person name="Yadav J.S."/>
            <person name="Pangilinan J."/>
            <person name="Larsson K.H."/>
            <person name="Matsuura K."/>
            <person name="Barry K."/>
            <person name="Labutti K."/>
            <person name="Kuo R."/>
            <person name="Ohm R.A."/>
            <person name="Bhattacharya S.S."/>
            <person name="Shirouzu T."/>
            <person name="Yoshinaga Y."/>
            <person name="Martin F.M."/>
            <person name="Grigoriev I.V."/>
            <person name="Hibbett D.S."/>
        </authorList>
    </citation>
    <scope>NUCLEOTIDE SEQUENCE [LARGE SCALE GENOMIC DNA]</scope>
    <source>
        <strain evidence="1 2">CBS 109695</strain>
    </source>
</reference>
<sequence length="506" mass="58116">MCCSVPISWIYVIYVLRSGLVWHLSWSNLFWFSAALCEVFFSAWHFQMAQFVVESRPNLRAGNLALPKNTFGRVLQAGMAPILEEGYDLENGSDDYPGSPAEDVVQLRYEDPRAMDFRNYLRTWFGGVAWNQIHQHELWAWIYWMTFNAPLPPYDAIPAENRTILHQTQHLIEMRAGVCFPKGSDPRVKPMLLNLDRANCSYYRPFMWYAGVALADWLVKQVYAYKYDTHYGRHGDFEYLLRMPKNGWTNKSSSERPVVFWHGLGLGVLMYKAFIVNMLDKFPNRPVLIPLQPHISQQAFHPRFLEPLTPRETVDSLANVLEELGWIRKASGTGSDSGVEMDSAIEAAKGVTMVSHSNGTYAHAWMLKAYPDMVTSSCFIDPVTFCVWEGDVCNNFIYRSCLTGMALLMRYLIATEIGTSNTLQRHFDWASNGLFFDQIPNARDVQKTLYVVAGKDGILNAKRVRRYLTSHGVQDAMHFDERARHGDALKPTNKCCKRIIDWLKEQ</sequence>